<feature type="compositionally biased region" description="Low complexity" evidence="1">
    <location>
        <begin position="27"/>
        <end position="37"/>
    </location>
</feature>
<sequence>MTGSKSTIKRSATDSNSDSLKKRKTDSSFPSPTFTSTQSHDTLFEISNEGYVSTPMLSEDDDEGDNDGLKQPISKTDLRYNFSNIVNQNSFSSHPSATSIDLHSEMKLQRQRRLVQLELLRYKELEDSLNSSAWIMDDEINNSLNANNNADLLSDDSSDDDNESKFNSNLFDDYLNLSSSEDEELSEDSLPKFNYIKTIKINDQINNDNDSSCIGNLNSMTTGLEQVDRIIKQLNHSNTEDEFLKLNDQIILNDSSEKSILNESNFNNLIEKQKVTLSKPSDSNNDDKNCNLISQTSFFHLLGYNKKNSSKSKSNDKTMTSNNDDLKQKSEMSLDEFLNLEEQQESSVIINNNNNNNNVNQSTADDALSHFKKLEYRYNNGKINLALVDHTSNVDSNNLKSKKKRQSPLNKRALFYGNHSEMVNNDSSICLNDFII</sequence>
<reference evidence="3" key="1">
    <citation type="submission" date="2016-04" db="EMBL/GenBank/DDBJ databases">
        <title>Comparative genomics of biotechnologically important yeasts.</title>
        <authorList>
            <consortium name="DOE Joint Genome Institute"/>
            <person name="Riley R."/>
            <person name="Haridas S."/>
            <person name="Wolfe K.H."/>
            <person name="Lopes M.R."/>
            <person name="Hittinger C.T."/>
            <person name="Goker M."/>
            <person name="Salamov A."/>
            <person name="Wisecaver J."/>
            <person name="Long T.M."/>
            <person name="Aerts A.L."/>
            <person name="Barry K."/>
            <person name="Choi C."/>
            <person name="Clum A."/>
            <person name="Coughlan A.Y."/>
            <person name="Deshpande S."/>
            <person name="Douglass A.P."/>
            <person name="Hanson S.J."/>
            <person name="Klenk H.-P."/>
            <person name="Labutti K."/>
            <person name="Lapidus A."/>
            <person name="Lindquist E."/>
            <person name="Lipzen A."/>
            <person name="Meier-Kolthoff J.P."/>
            <person name="Ohm R.A."/>
            <person name="Otillar R.P."/>
            <person name="Pangilinan J."/>
            <person name="Peng Y."/>
            <person name="Rokas A."/>
            <person name="Rosa C.A."/>
            <person name="Scheuner C."/>
            <person name="Sibirny A.A."/>
            <person name="Slot J.C."/>
            <person name="Stielow J.B."/>
            <person name="Sun H."/>
            <person name="Kurtzman C.P."/>
            <person name="Blackwell M."/>
            <person name="Grigoriev I.V."/>
            <person name="Jeffries T.W."/>
        </authorList>
    </citation>
    <scope>NUCLEOTIDE SEQUENCE [LARGE SCALE GENOMIC DNA]</scope>
    <source>
        <strain evidence="3">NRRL YB-2248</strain>
    </source>
</reference>
<name>A0A1E4T216_9ASCO</name>
<protein>
    <submittedName>
        <fullName evidence="2">Uncharacterized protein</fullName>
    </submittedName>
</protein>
<dbReference type="EMBL" id="KV453851">
    <property type="protein sequence ID" value="ODV85810.1"/>
    <property type="molecule type" value="Genomic_DNA"/>
</dbReference>
<feature type="region of interest" description="Disordered" evidence="1">
    <location>
        <begin position="1"/>
        <end position="73"/>
    </location>
</feature>
<feature type="compositionally biased region" description="Polar residues" evidence="1">
    <location>
        <begin position="1"/>
        <end position="18"/>
    </location>
</feature>
<accession>A0A1E4T216</accession>
<evidence type="ECO:0000256" key="1">
    <source>
        <dbReference type="SAM" id="MobiDB-lite"/>
    </source>
</evidence>
<dbReference type="Proteomes" id="UP000094801">
    <property type="component" value="Unassembled WGS sequence"/>
</dbReference>
<organism evidence="2 3">
    <name type="scientific">[Candida] arabinofermentans NRRL YB-2248</name>
    <dbReference type="NCBI Taxonomy" id="983967"/>
    <lineage>
        <taxon>Eukaryota</taxon>
        <taxon>Fungi</taxon>
        <taxon>Dikarya</taxon>
        <taxon>Ascomycota</taxon>
        <taxon>Saccharomycotina</taxon>
        <taxon>Pichiomycetes</taxon>
        <taxon>Pichiales</taxon>
        <taxon>Pichiaceae</taxon>
        <taxon>Ogataea</taxon>
        <taxon>Ogataea/Candida clade</taxon>
    </lineage>
</organism>
<dbReference type="OrthoDB" id="3998062at2759"/>
<evidence type="ECO:0000313" key="3">
    <source>
        <dbReference type="Proteomes" id="UP000094801"/>
    </source>
</evidence>
<gene>
    <name evidence="2" type="ORF">CANARDRAFT_7178</name>
</gene>
<keyword evidence="3" id="KW-1185">Reference proteome</keyword>
<evidence type="ECO:0000313" key="2">
    <source>
        <dbReference type="EMBL" id="ODV85810.1"/>
    </source>
</evidence>
<dbReference type="AlphaFoldDB" id="A0A1E4T216"/>
<proteinExistence type="predicted"/>
<feature type="region of interest" description="Disordered" evidence="1">
    <location>
        <begin position="308"/>
        <end position="328"/>
    </location>
</feature>